<keyword evidence="3 4" id="KW-0975">Bacterial flagellum</keyword>
<evidence type="ECO:0000256" key="2">
    <source>
        <dbReference type="ARBA" id="ARBA00009272"/>
    </source>
</evidence>
<sequence>MNIEASTRIMLDRLNGVEQMGSFQTADINGSNGFGNILGDAFYQLSSQQIRADQSMQAMIMGEDIEMHDVMIQTTEAQLSLELAVQVRNKCIEAFNEMKNMQF</sequence>
<accession>A0A6G7WHD0</accession>
<evidence type="ECO:0000256" key="5">
    <source>
        <dbReference type="NCBIfam" id="TIGR00205"/>
    </source>
</evidence>
<dbReference type="GeneID" id="94552800"/>
<dbReference type="GO" id="GO:0009425">
    <property type="term" value="C:bacterial-type flagellum basal body"/>
    <property type="evidence" value="ECO:0007669"/>
    <property type="project" value="UniProtKB-SubCell"/>
</dbReference>
<keyword evidence="6" id="KW-0966">Cell projection</keyword>
<dbReference type="PANTHER" id="PTHR34653">
    <property type="match status" value="1"/>
</dbReference>
<protein>
    <recommendedName>
        <fullName evidence="4 5">Flagellar hook-basal body complex protein FliE</fullName>
    </recommendedName>
</protein>
<keyword evidence="7" id="KW-1185">Reference proteome</keyword>
<dbReference type="GO" id="GO:0003774">
    <property type="term" value="F:cytoskeletal motor activity"/>
    <property type="evidence" value="ECO:0007669"/>
    <property type="project" value="InterPro"/>
</dbReference>
<evidence type="ECO:0000256" key="1">
    <source>
        <dbReference type="ARBA" id="ARBA00004117"/>
    </source>
</evidence>
<dbReference type="PRINTS" id="PR01006">
    <property type="entry name" value="FLGHOOKFLIE"/>
</dbReference>
<dbReference type="EMBL" id="CP049889">
    <property type="protein sequence ID" value="QIK51617.1"/>
    <property type="molecule type" value="Genomic_DNA"/>
</dbReference>
<keyword evidence="6" id="KW-0282">Flagellum</keyword>
<dbReference type="AlphaFoldDB" id="A0A6G7WHD0"/>
<reference evidence="6 7" key="1">
    <citation type="journal article" date="2017" name="Int. J. Syst. Evol. Microbiol.">
        <title>Jeotgalibaca porci sp. nov. and Jeotgalibaca arthritidis sp. nov., isolated from pigs, and emended description of the genus Jeotgalibaca.</title>
        <authorList>
            <person name="Zamora L."/>
            <person name="Perez-Sancho M."/>
            <person name="Dominguez L."/>
            <person name="Fernandez-Garayzabal J.F."/>
            <person name="Vela A.I."/>
        </authorList>
    </citation>
    <scope>NUCLEOTIDE SEQUENCE [LARGE SCALE GENOMIC DNA]</scope>
    <source>
        <strain evidence="6 7">CCUG 69148</strain>
    </source>
</reference>
<evidence type="ECO:0000256" key="4">
    <source>
        <dbReference type="HAMAP-Rule" id="MF_00724"/>
    </source>
</evidence>
<dbReference type="Pfam" id="PF02049">
    <property type="entry name" value="FliE"/>
    <property type="match status" value="1"/>
</dbReference>
<organism evidence="6 7">
    <name type="scientific">Jeotgalibaca porci</name>
    <dbReference type="NCBI Taxonomy" id="1868793"/>
    <lineage>
        <taxon>Bacteria</taxon>
        <taxon>Bacillati</taxon>
        <taxon>Bacillota</taxon>
        <taxon>Bacilli</taxon>
        <taxon>Lactobacillales</taxon>
        <taxon>Carnobacteriaceae</taxon>
        <taxon>Jeotgalibaca</taxon>
    </lineage>
</organism>
<dbReference type="RefSeq" id="WP_166062674.1">
    <property type="nucleotide sequence ID" value="NZ_CP049889.1"/>
</dbReference>
<dbReference type="Proteomes" id="UP000501830">
    <property type="component" value="Chromosome"/>
</dbReference>
<evidence type="ECO:0000313" key="6">
    <source>
        <dbReference type="EMBL" id="QIK51617.1"/>
    </source>
</evidence>
<dbReference type="PANTHER" id="PTHR34653:SF1">
    <property type="entry name" value="FLAGELLAR HOOK-BASAL BODY COMPLEX PROTEIN FLIE"/>
    <property type="match status" value="1"/>
</dbReference>
<name>A0A6G7WHD0_9LACT</name>
<evidence type="ECO:0000256" key="3">
    <source>
        <dbReference type="ARBA" id="ARBA00023143"/>
    </source>
</evidence>
<gene>
    <name evidence="4 6" type="primary">fliE</name>
    <name evidence="6" type="ORF">G7058_05870</name>
</gene>
<dbReference type="HAMAP" id="MF_00724">
    <property type="entry name" value="FliE"/>
    <property type="match status" value="1"/>
</dbReference>
<keyword evidence="6" id="KW-0969">Cilium</keyword>
<dbReference type="NCBIfam" id="TIGR00205">
    <property type="entry name" value="fliE"/>
    <property type="match status" value="1"/>
</dbReference>
<proteinExistence type="inferred from homology"/>
<evidence type="ECO:0000313" key="7">
    <source>
        <dbReference type="Proteomes" id="UP000501830"/>
    </source>
</evidence>
<dbReference type="GO" id="GO:0005198">
    <property type="term" value="F:structural molecule activity"/>
    <property type="evidence" value="ECO:0007669"/>
    <property type="project" value="UniProtKB-UniRule"/>
</dbReference>
<dbReference type="InterPro" id="IPR001624">
    <property type="entry name" value="FliE"/>
</dbReference>
<dbReference type="GO" id="GO:0071973">
    <property type="term" value="P:bacterial-type flagellum-dependent cell motility"/>
    <property type="evidence" value="ECO:0007669"/>
    <property type="project" value="InterPro"/>
</dbReference>
<comment type="similarity">
    <text evidence="2 4">Belongs to the FliE family.</text>
</comment>
<comment type="subcellular location">
    <subcellularLocation>
        <location evidence="1 4">Bacterial flagellum basal body</location>
    </subcellularLocation>
</comment>
<dbReference type="KEGG" id="jpo:G7058_05870"/>